<feature type="transmembrane region" description="Helical" evidence="1">
    <location>
        <begin position="339"/>
        <end position="356"/>
    </location>
</feature>
<dbReference type="PANTHER" id="PTHR32063:SF0">
    <property type="entry name" value="SWARMING MOTILITY PROTEIN SWRC"/>
    <property type="match status" value="1"/>
</dbReference>
<evidence type="ECO:0000313" key="3">
    <source>
        <dbReference type="EMBL" id="RUO28366.1"/>
    </source>
</evidence>
<feature type="transmembrane region" description="Helical" evidence="1">
    <location>
        <begin position="973"/>
        <end position="998"/>
    </location>
</feature>
<dbReference type="EMBL" id="QLMD01000001">
    <property type="protein sequence ID" value="RAK01531.1"/>
    <property type="molecule type" value="Genomic_DNA"/>
</dbReference>
<reference evidence="3 5" key="1">
    <citation type="journal article" date="2018" name="Front. Microbiol.">
        <title>Genome-Based Analysis Reveals the Taxonomy and Diversity of the Family Idiomarinaceae.</title>
        <authorList>
            <person name="Liu Y."/>
            <person name="Lai Q."/>
            <person name="Shao Z."/>
        </authorList>
    </citation>
    <scope>NUCLEOTIDE SEQUENCE [LARGE SCALE GENOMIC DNA]</scope>
    <source>
        <strain evidence="3 5">CF12-14</strain>
    </source>
</reference>
<dbReference type="GO" id="GO:0005886">
    <property type="term" value="C:plasma membrane"/>
    <property type="evidence" value="ECO:0007669"/>
    <property type="project" value="TreeGrafter"/>
</dbReference>
<accession>A0A327X471</accession>
<keyword evidence="1" id="KW-0812">Transmembrane</keyword>
<dbReference type="AlphaFoldDB" id="A0A327X471"/>
<feature type="transmembrane region" description="Helical" evidence="1">
    <location>
        <begin position="1050"/>
        <end position="1076"/>
    </location>
</feature>
<dbReference type="Gene3D" id="3.30.70.1440">
    <property type="entry name" value="Multidrug efflux transporter AcrB pore domain"/>
    <property type="match status" value="1"/>
</dbReference>
<name>A0A327X471_9GAMM</name>
<dbReference type="Gene3D" id="1.20.1640.10">
    <property type="entry name" value="Multidrug efflux transporter AcrB transmembrane domain"/>
    <property type="match status" value="2"/>
</dbReference>
<keyword evidence="1" id="KW-1133">Transmembrane helix</keyword>
<protein>
    <submittedName>
        <fullName evidence="3">Acriflavin resistance protein</fullName>
    </submittedName>
    <submittedName>
        <fullName evidence="2">HAE1 family hydrophobic/amphiphilic exporter-1</fullName>
    </submittedName>
</protein>
<feature type="transmembrane region" description="Helical" evidence="1">
    <location>
        <begin position="589"/>
        <end position="606"/>
    </location>
</feature>
<dbReference type="Gene3D" id="3.30.70.1430">
    <property type="entry name" value="Multidrug efflux transporter AcrB pore domain"/>
    <property type="match status" value="2"/>
</dbReference>
<dbReference type="RefSeq" id="WP_111568021.1">
    <property type="nucleotide sequence ID" value="NZ_PIPK01000001.1"/>
</dbReference>
<feature type="transmembrane region" description="Helical" evidence="1">
    <location>
        <begin position="434"/>
        <end position="455"/>
    </location>
</feature>
<dbReference type="PRINTS" id="PR00702">
    <property type="entry name" value="ACRIFLAVINRP"/>
</dbReference>
<dbReference type="InterPro" id="IPR001036">
    <property type="entry name" value="Acrflvin-R"/>
</dbReference>
<feature type="transmembrane region" description="Helical" evidence="1">
    <location>
        <begin position="12"/>
        <end position="33"/>
    </location>
</feature>
<dbReference type="SUPFAM" id="SSF82693">
    <property type="entry name" value="Multidrug efflux transporter AcrB pore domain, PN1, PN2, PC1 and PC2 subdomains"/>
    <property type="match status" value="3"/>
</dbReference>
<dbReference type="Gene3D" id="3.30.2090.10">
    <property type="entry name" value="Multidrug efflux transporter AcrB TolC docking domain, DN and DC subdomains"/>
    <property type="match status" value="2"/>
</dbReference>
<evidence type="ECO:0000313" key="4">
    <source>
        <dbReference type="Proteomes" id="UP000249203"/>
    </source>
</evidence>
<dbReference type="Pfam" id="PF00873">
    <property type="entry name" value="ACR_tran"/>
    <property type="match status" value="2"/>
</dbReference>
<dbReference type="PANTHER" id="PTHR32063">
    <property type="match status" value="1"/>
</dbReference>
<dbReference type="Proteomes" id="UP000287865">
    <property type="component" value="Unassembled WGS sequence"/>
</dbReference>
<evidence type="ECO:0000313" key="2">
    <source>
        <dbReference type="EMBL" id="RAK01531.1"/>
    </source>
</evidence>
<dbReference type="OrthoDB" id="5287122at2"/>
<reference evidence="2 4" key="2">
    <citation type="submission" date="2018-06" db="EMBL/GenBank/DDBJ databases">
        <title>Genomic Encyclopedia of Type Strains, Phase III (KMG-III): the genomes of soil and plant-associated and newly described type strains.</title>
        <authorList>
            <person name="Whitman W."/>
        </authorList>
    </citation>
    <scope>NUCLEOTIDE SEQUENCE [LARGE SCALE GENOMIC DNA]</scope>
    <source>
        <strain evidence="2 4">CGMCC 1.15366</strain>
    </source>
</reference>
<feature type="transmembrane region" description="Helical" evidence="1">
    <location>
        <begin position="363"/>
        <end position="383"/>
    </location>
</feature>
<organism evidence="2 4">
    <name type="scientific">Aliidiomarina maris</name>
    <dbReference type="NCBI Taxonomy" id="531312"/>
    <lineage>
        <taxon>Bacteria</taxon>
        <taxon>Pseudomonadati</taxon>
        <taxon>Pseudomonadota</taxon>
        <taxon>Gammaproteobacteria</taxon>
        <taxon>Alteromonadales</taxon>
        <taxon>Idiomarinaceae</taxon>
        <taxon>Aliidiomarina</taxon>
    </lineage>
</organism>
<dbReference type="EMBL" id="PIPK01000001">
    <property type="protein sequence ID" value="RUO28366.1"/>
    <property type="molecule type" value="Genomic_DNA"/>
</dbReference>
<dbReference type="Proteomes" id="UP000249203">
    <property type="component" value="Unassembled WGS sequence"/>
</dbReference>
<proteinExistence type="predicted"/>
<feature type="transmembrane region" description="Helical" evidence="1">
    <location>
        <begin position="1019"/>
        <end position="1038"/>
    </location>
</feature>
<evidence type="ECO:0000313" key="5">
    <source>
        <dbReference type="Proteomes" id="UP000287865"/>
    </source>
</evidence>
<dbReference type="InterPro" id="IPR027463">
    <property type="entry name" value="AcrB_DN_DC_subdom"/>
</dbReference>
<dbReference type="Gene3D" id="3.30.70.1320">
    <property type="entry name" value="Multidrug efflux transporter AcrB pore domain like"/>
    <property type="match status" value="1"/>
</dbReference>
<dbReference type="SUPFAM" id="SSF82866">
    <property type="entry name" value="Multidrug efflux transporter AcrB transmembrane domain"/>
    <property type="match status" value="2"/>
</dbReference>
<sequence>MSIVHVAVRRPVTIAMFTLAVLLFGMVSLNRLAVTLLPDLSYPTLTIRTDYPGAAPAEIEQLINRPIEEALGTARGLSQLTSIARANQSDVILEFAWGTDMDMAGLEVREKLDMVTLPLDVEKPVILRLNPSMEPIIRLALALPANQPADSDTLSALRRYADEDLKRNLESTPGVASVRMGGGLEDEVQVLVDQDALSRLDIPMTTVMQRLREENINRAGGRIETERFDYLVRTLNQFRSIDDIRQVFIAERNGRLVQLQDIATVQSGAKDRTSITRLQGREAVEVALYKEGDANTVAVADALQRRLPRVREQLPAGYELIIISDQSTFIASAIAEVKSNAMVGGALAMLVIFVFLRKLWPTIIVSLAIPVSIIAAFMLMHASAVSLNIMSLGGIALAVGLLVDNAIVVLENIARRRELGDDHHSAAIEGTREVAGAISASTLTTLAVFVPLMFVTGLAGQLFKDQALTVTFALLASLLVALTLIPMLAARHRQPATSSTTANHAIVPAHPVKLGRFQRGINLVWRRPVRWLTWTLPIYIGFGLRRFWAAIVWLASAISRPGLQLFDRGYHILSRGYARLLTAALKQRVGVCLAITAVALASYGLLPRLGTTLMPDMAQHEFYFDIELPYGSPIEQTDQVLSSLQQLLVEHPDVTHTYSIAGIGSLLNPTPNQGGDYWGRLQVVMQSHLNTHQLNASQQQLQSLLRQHLNNFPGVSARIAEPELFTLAQPMVIELAGYDLQALASASEQVVNALSQQSRFSDIQTTLRQGQPELEIRFDHVRLASLGLNAGDIGQLLALQVGGRVATQYNLLDRQIDIRVRLDEAQRSSVDDIENLIINPGHQVELPLRAVAEITRQYGPGEITRSAQQRVALVSASLTHGDLGSASAEVAQMLAHLDLPNQVTARVAGQTEAQQQAYQSLLFALALAIFLVYLVMASQFESLGHPLLIMFTLPLAGAGSVIGLWLTQTPLSVVVFIGLIMLAGIVVNNAIVLIDTINQLRSAGMEKFEAISQACLQRLRPIMMTTLTTILGLLPLAIGAGEGAEMRAPMAISVIFGLLFASLLTLVYIPVLYALFDRKRFVSQGDAA</sequence>
<dbReference type="SUPFAM" id="SSF82714">
    <property type="entry name" value="Multidrug efflux transporter AcrB TolC docking domain, DN and DC subdomains"/>
    <property type="match status" value="2"/>
</dbReference>
<feature type="transmembrane region" description="Helical" evidence="1">
    <location>
        <begin position="917"/>
        <end position="935"/>
    </location>
</feature>
<feature type="transmembrane region" description="Helical" evidence="1">
    <location>
        <begin position="467"/>
        <end position="489"/>
    </location>
</feature>
<keyword evidence="1" id="KW-0472">Membrane</keyword>
<feature type="transmembrane region" description="Helical" evidence="1">
    <location>
        <begin position="389"/>
        <end position="413"/>
    </location>
</feature>
<feature type="transmembrane region" description="Helical" evidence="1">
    <location>
        <begin position="947"/>
        <end position="967"/>
    </location>
</feature>
<keyword evidence="5" id="KW-1185">Reference proteome</keyword>
<gene>
    <name evidence="2" type="ORF">B0I24_101154</name>
    <name evidence="3" type="ORF">CWE07_00745</name>
</gene>
<dbReference type="GO" id="GO:0042910">
    <property type="term" value="F:xenobiotic transmembrane transporter activity"/>
    <property type="evidence" value="ECO:0007669"/>
    <property type="project" value="TreeGrafter"/>
</dbReference>
<evidence type="ECO:0000256" key="1">
    <source>
        <dbReference type="SAM" id="Phobius"/>
    </source>
</evidence>
<comment type="caution">
    <text evidence="2">The sequence shown here is derived from an EMBL/GenBank/DDBJ whole genome shotgun (WGS) entry which is preliminary data.</text>
</comment>